<evidence type="ECO:0000256" key="1">
    <source>
        <dbReference type="SAM" id="MobiDB-lite"/>
    </source>
</evidence>
<accession>A0A4R8UH87</accession>
<dbReference type="Pfam" id="PF05713">
    <property type="entry name" value="MobC"/>
    <property type="match status" value="1"/>
</dbReference>
<name>A0A4R8UH87_9MICO</name>
<evidence type="ECO:0000313" key="4">
    <source>
        <dbReference type="Proteomes" id="UP000297866"/>
    </source>
</evidence>
<comment type="caution">
    <text evidence="3">The sequence shown here is derived from an EMBL/GenBank/DDBJ whole genome shotgun (WGS) entry which is preliminary data.</text>
</comment>
<proteinExistence type="predicted"/>
<dbReference type="OrthoDB" id="4936152at2"/>
<evidence type="ECO:0000259" key="2">
    <source>
        <dbReference type="Pfam" id="PF05713"/>
    </source>
</evidence>
<gene>
    <name evidence="3" type="primary">mobC</name>
    <name evidence="3" type="ORF">E3O23_04740</name>
</gene>
<feature type="region of interest" description="Disordered" evidence="1">
    <location>
        <begin position="1"/>
        <end position="44"/>
    </location>
</feature>
<dbReference type="Proteomes" id="UP000297866">
    <property type="component" value="Unassembled WGS sequence"/>
</dbReference>
<organism evidence="3 4">
    <name type="scientific">Cryobacterium tagatosivorans</name>
    <dbReference type="NCBI Taxonomy" id="1259199"/>
    <lineage>
        <taxon>Bacteria</taxon>
        <taxon>Bacillati</taxon>
        <taxon>Actinomycetota</taxon>
        <taxon>Actinomycetes</taxon>
        <taxon>Micrococcales</taxon>
        <taxon>Microbacteriaceae</taxon>
        <taxon>Cryobacterium</taxon>
    </lineage>
</organism>
<feature type="domain" description="Bacterial mobilisation" evidence="2">
    <location>
        <begin position="131"/>
        <end position="172"/>
    </location>
</feature>
<dbReference type="InterPro" id="IPR008687">
    <property type="entry name" value="MobC"/>
</dbReference>
<evidence type="ECO:0000313" key="3">
    <source>
        <dbReference type="EMBL" id="TFB53638.1"/>
    </source>
</evidence>
<dbReference type="RefSeq" id="WP_134488661.1">
    <property type="nucleotide sequence ID" value="NZ_SOEZ01000024.1"/>
</dbReference>
<sequence>MSVAKSWERPTLAEADTPQVVAESSAVSRGAAASERADERSSARPVKDVVITVRMTADDADDLAFVEAELGAASGPDAIREAIRHIAATLRDESYRSAKAQRPVAVVDEALLTEVRDAVRDLTTSYNERTRELHFIGHNWNQIAKVANATGKVDTDALLGVERALVEIRRQMTADAERDAKVLAVLPFQS</sequence>
<protein>
    <submittedName>
        <fullName evidence="3">Plasmid mobilization relaxosome protein MobC</fullName>
    </submittedName>
</protein>
<keyword evidence="4" id="KW-1185">Reference proteome</keyword>
<feature type="compositionally biased region" description="Basic and acidic residues" evidence="1">
    <location>
        <begin position="35"/>
        <end position="44"/>
    </location>
</feature>
<reference evidence="3 4" key="1">
    <citation type="submission" date="2019-03" db="EMBL/GenBank/DDBJ databases">
        <title>Genomics of glacier-inhabiting Cryobacterium strains.</title>
        <authorList>
            <person name="Liu Q."/>
            <person name="Xin Y.-H."/>
        </authorList>
    </citation>
    <scope>NUCLEOTIDE SEQUENCE [LARGE SCALE GENOMIC DNA]</scope>
    <source>
        <strain evidence="3 4">Sr47</strain>
    </source>
</reference>
<dbReference type="AlphaFoldDB" id="A0A4R8UH87"/>
<dbReference type="EMBL" id="SOEZ01000024">
    <property type="protein sequence ID" value="TFB53638.1"/>
    <property type="molecule type" value="Genomic_DNA"/>
</dbReference>